<comment type="caution">
    <text evidence="2">The sequence shown here is derived from an EMBL/GenBank/DDBJ whole genome shotgun (WGS) entry which is preliminary data.</text>
</comment>
<keyword evidence="1" id="KW-0472">Membrane</keyword>
<dbReference type="EMBL" id="LKBA01000001">
    <property type="protein sequence ID" value="KPN64995.1"/>
    <property type="molecule type" value="Genomic_DNA"/>
</dbReference>
<protein>
    <submittedName>
        <fullName evidence="2">Uncharacterized protein</fullName>
    </submittedName>
</protein>
<evidence type="ECO:0000313" key="3">
    <source>
        <dbReference type="Proteomes" id="UP000050471"/>
    </source>
</evidence>
<keyword evidence="3" id="KW-1185">Reference proteome</keyword>
<reference evidence="2 3" key="1">
    <citation type="submission" date="2015-09" db="EMBL/GenBank/DDBJ databases">
        <title>Draft genome sequence of Aliiroseovarius crassostreae CV919-312TSm, the causative agent of Roseovarius Oyster Disease (formerly Juvenile Oyster Disease).</title>
        <authorList>
            <person name="Kessner L."/>
            <person name="Spinard E."/>
            <person name="Nelson D."/>
        </authorList>
    </citation>
    <scope>NUCLEOTIDE SEQUENCE [LARGE SCALE GENOMIC DNA]</scope>
    <source>
        <strain evidence="2 3">CV919-312</strain>
    </source>
</reference>
<accession>A0A0N8IC59</accession>
<dbReference type="Proteomes" id="UP000050471">
    <property type="component" value="Unassembled WGS sequence"/>
</dbReference>
<name>A0A0N8IC59_9RHOB</name>
<proteinExistence type="predicted"/>
<gene>
    <name evidence="2" type="ORF">AKJ29_07225</name>
</gene>
<feature type="transmembrane region" description="Helical" evidence="1">
    <location>
        <begin position="28"/>
        <end position="48"/>
    </location>
</feature>
<evidence type="ECO:0000313" key="2">
    <source>
        <dbReference type="EMBL" id="KPN64995.1"/>
    </source>
</evidence>
<evidence type="ECO:0000256" key="1">
    <source>
        <dbReference type="SAM" id="Phobius"/>
    </source>
</evidence>
<sequence length="158" mass="17487">MDSVDTGQLFSLHCAEERRKMVNFREDMMPLEVLASIVVVGLALIYVIMKIWKFDRCLVLASEEITRAEWEADNPTAPALEVIVAASGQSALVRSRRGRGVLWVMGLDAASHELKGGVLHDHPAGLRVQLPDFAAPSVVLQLTPDEIPVWRQQIEGAF</sequence>
<organism evidence="2 3">
    <name type="scientific">Aliiroseovarius crassostreae</name>
    <dbReference type="NCBI Taxonomy" id="154981"/>
    <lineage>
        <taxon>Bacteria</taxon>
        <taxon>Pseudomonadati</taxon>
        <taxon>Pseudomonadota</taxon>
        <taxon>Alphaproteobacteria</taxon>
        <taxon>Rhodobacterales</taxon>
        <taxon>Paracoccaceae</taxon>
        <taxon>Aliiroseovarius</taxon>
    </lineage>
</organism>
<keyword evidence="1" id="KW-0812">Transmembrane</keyword>
<dbReference type="AlphaFoldDB" id="A0A0N8IC59"/>
<keyword evidence="1" id="KW-1133">Transmembrane helix</keyword>